<dbReference type="Proteomes" id="UP000271925">
    <property type="component" value="Unassembled WGS sequence"/>
</dbReference>
<dbReference type="OrthoDB" id="9807923at2"/>
<evidence type="ECO:0000313" key="3">
    <source>
        <dbReference type="EMBL" id="RRB01095.1"/>
    </source>
</evidence>
<dbReference type="RefSeq" id="WP_124877557.1">
    <property type="nucleotide sequence ID" value="NZ_RQJO01000010.1"/>
</dbReference>
<keyword evidence="4" id="KW-1185">Reference proteome</keyword>
<gene>
    <name evidence="3" type="ORF">EHT25_23255</name>
</gene>
<accession>A0A3P1BJB1</accession>
<dbReference type="Gene3D" id="1.20.120.450">
    <property type="entry name" value="dinb family like domain"/>
    <property type="match status" value="1"/>
</dbReference>
<feature type="signal peptide" evidence="1">
    <location>
        <begin position="1"/>
        <end position="18"/>
    </location>
</feature>
<organism evidence="3 4">
    <name type="scientific">Larkinella rosea</name>
    <dbReference type="NCBI Taxonomy" id="2025312"/>
    <lineage>
        <taxon>Bacteria</taxon>
        <taxon>Pseudomonadati</taxon>
        <taxon>Bacteroidota</taxon>
        <taxon>Cytophagia</taxon>
        <taxon>Cytophagales</taxon>
        <taxon>Spirosomataceae</taxon>
        <taxon>Larkinella</taxon>
    </lineage>
</organism>
<feature type="chain" id="PRO_5018271568" evidence="1">
    <location>
        <begin position="19"/>
        <end position="210"/>
    </location>
</feature>
<evidence type="ECO:0000259" key="2">
    <source>
        <dbReference type="Pfam" id="PF12867"/>
    </source>
</evidence>
<evidence type="ECO:0000256" key="1">
    <source>
        <dbReference type="SAM" id="SignalP"/>
    </source>
</evidence>
<sequence length="210" mass="24554">MKSLFIISALCFSVVSFAQTKHSLWTEKERQFLVEGLQSSQSDFLNELTGLTQKQIHFKPDSAKWSIAEVAEHLGIYDELLYWDLLNNQYTPEMPEWVEKVKGVDSVMVAYTTDPIKLKAPFVAQPLGRFETKADLLAYFNRFRNEVINLVKETKADFRLHFIFRSEDAGVWRVRDLQQYTLLWIAHTQRHTNQIKSIKASANYPKQNHR</sequence>
<feature type="domain" description="DinB-like" evidence="2">
    <location>
        <begin position="39"/>
        <end position="195"/>
    </location>
</feature>
<dbReference type="InterPro" id="IPR034660">
    <property type="entry name" value="DinB/YfiT-like"/>
</dbReference>
<dbReference type="AlphaFoldDB" id="A0A3P1BJB1"/>
<dbReference type="Pfam" id="PF12867">
    <property type="entry name" value="DinB_2"/>
    <property type="match status" value="1"/>
</dbReference>
<dbReference type="InterPro" id="IPR024775">
    <property type="entry name" value="DinB-like"/>
</dbReference>
<proteinExistence type="predicted"/>
<keyword evidence="1" id="KW-0732">Signal</keyword>
<dbReference type="EMBL" id="RQJO01000010">
    <property type="protein sequence ID" value="RRB01095.1"/>
    <property type="molecule type" value="Genomic_DNA"/>
</dbReference>
<reference evidence="3 4" key="1">
    <citation type="submission" date="2018-11" db="EMBL/GenBank/DDBJ databases">
        <authorList>
            <person name="Zhou Z."/>
            <person name="Wang G."/>
        </authorList>
    </citation>
    <scope>NUCLEOTIDE SEQUENCE [LARGE SCALE GENOMIC DNA]</scope>
    <source>
        <strain evidence="3 4">KCTC52004</strain>
    </source>
</reference>
<evidence type="ECO:0000313" key="4">
    <source>
        <dbReference type="Proteomes" id="UP000271925"/>
    </source>
</evidence>
<name>A0A3P1BJB1_9BACT</name>
<dbReference type="SUPFAM" id="SSF109854">
    <property type="entry name" value="DinB/YfiT-like putative metalloenzymes"/>
    <property type="match status" value="1"/>
</dbReference>
<comment type="caution">
    <text evidence="3">The sequence shown here is derived from an EMBL/GenBank/DDBJ whole genome shotgun (WGS) entry which is preliminary data.</text>
</comment>
<protein>
    <submittedName>
        <fullName evidence="3">DinB family protein</fullName>
    </submittedName>
</protein>